<organism evidence="1 2">
    <name type="scientific">Quillaja saponaria</name>
    <name type="common">Soap bark tree</name>
    <dbReference type="NCBI Taxonomy" id="32244"/>
    <lineage>
        <taxon>Eukaryota</taxon>
        <taxon>Viridiplantae</taxon>
        <taxon>Streptophyta</taxon>
        <taxon>Embryophyta</taxon>
        <taxon>Tracheophyta</taxon>
        <taxon>Spermatophyta</taxon>
        <taxon>Magnoliopsida</taxon>
        <taxon>eudicotyledons</taxon>
        <taxon>Gunneridae</taxon>
        <taxon>Pentapetalae</taxon>
        <taxon>rosids</taxon>
        <taxon>fabids</taxon>
        <taxon>Fabales</taxon>
        <taxon>Quillajaceae</taxon>
        <taxon>Quillaja</taxon>
    </lineage>
</organism>
<dbReference type="Proteomes" id="UP001163823">
    <property type="component" value="Chromosome 8"/>
</dbReference>
<protein>
    <submittedName>
        <fullName evidence="1">Uncharacterized protein</fullName>
    </submittedName>
</protein>
<gene>
    <name evidence="1" type="ORF">O6P43_020521</name>
</gene>
<reference evidence="1" key="1">
    <citation type="journal article" date="2023" name="Science">
        <title>Elucidation of the pathway for biosynthesis of saponin adjuvants from the soapbark tree.</title>
        <authorList>
            <person name="Reed J."/>
            <person name="Orme A."/>
            <person name="El-Demerdash A."/>
            <person name="Owen C."/>
            <person name="Martin L.B.B."/>
            <person name="Misra R.C."/>
            <person name="Kikuchi S."/>
            <person name="Rejzek M."/>
            <person name="Martin A.C."/>
            <person name="Harkess A."/>
            <person name="Leebens-Mack J."/>
            <person name="Louveau T."/>
            <person name="Stephenson M.J."/>
            <person name="Osbourn A."/>
        </authorList>
    </citation>
    <scope>NUCLEOTIDE SEQUENCE</scope>
    <source>
        <strain evidence="1">S10</strain>
    </source>
</reference>
<comment type="caution">
    <text evidence="1">The sequence shown here is derived from an EMBL/GenBank/DDBJ whole genome shotgun (WGS) entry which is preliminary data.</text>
</comment>
<evidence type="ECO:0000313" key="1">
    <source>
        <dbReference type="EMBL" id="KAJ7960023.1"/>
    </source>
</evidence>
<evidence type="ECO:0000313" key="2">
    <source>
        <dbReference type="Proteomes" id="UP001163823"/>
    </source>
</evidence>
<keyword evidence="2" id="KW-1185">Reference proteome</keyword>
<name>A0AAD7LL83_QUISA</name>
<accession>A0AAD7LL83</accession>
<sequence>MSMKFAVFLVWPDITGERKGKTTDLAFPCSAPLSFSSLYSVPIIQNLVSNLNSGICSTCATPTAGLLPPLAAPSFPFPAMAATGHELQ</sequence>
<dbReference type="KEGG" id="qsa:O6P43_020521"/>
<dbReference type="EMBL" id="JARAOO010000008">
    <property type="protein sequence ID" value="KAJ7960023.1"/>
    <property type="molecule type" value="Genomic_DNA"/>
</dbReference>
<dbReference type="AlphaFoldDB" id="A0AAD7LL83"/>
<proteinExistence type="predicted"/>